<dbReference type="GO" id="GO:0008289">
    <property type="term" value="F:lipid binding"/>
    <property type="evidence" value="ECO:0007669"/>
    <property type="project" value="UniProtKB-KW"/>
</dbReference>
<feature type="compositionally biased region" description="Polar residues" evidence="11">
    <location>
        <begin position="518"/>
        <end position="529"/>
    </location>
</feature>
<evidence type="ECO:0000256" key="7">
    <source>
        <dbReference type="ARBA" id="ARBA00023121"/>
    </source>
</evidence>
<dbReference type="InterPro" id="IPR051513">
    <property type="entry name" value="Tectonin_beta-prop"/>
</dbReference>
<evidence type="ECO:0000256" key="6">
    <source>
        <dbReference type="ARBA" id="ARBA00023006"/>
    </source>
</evidence>
<reference evidence="14 15" key="1">
    <citation type="submission" date="2024-09" db="EMBL/GenBank/DDBJ databases">
        <title>A chromosome-level genome assembly of Gray's grenadier anchovy, Coilia grayii.</title>
        <authorList>
            <person name="Fu Z."/>
        </authorList>
    </citation>
    <scope>NUCLEOTIDE SEQUENCE [LARGE SCALE GENOMIC DNA]</scope>
    <source>
        <strain evidence="14">G4</strain>
        <tissue evidence="14">Muscle</tissue>
    </source>
</reference>
<dbReference type="SUPFAM" id="SSF50729">
    <property type="entry name" value="PH domain-like"/>
    <property type="match status" value="1"/>
</dbReference>
<dbReference type="SMART" id="SM00693">
    <property type="entry name" value="DysFN"/>
    <property type="match status" value="2"/>
</dbReference>
<keyword evidence="9" id="KW-0458">Lysosome</keyword>
<keyword evidence="10" id="KW-0968">Cytoplasmic vesicle</keyword>
<feature type="domain" description="Peroxin/Ferlin" evidence="13">
    <location>
        <begin position="137"/>
        <end position="170"/>
    </location>
</feature>
<dbReference type="InterPro" id="IPR006614">
    <property type="entry name" value="Peroxin/Ferlin"/>
</dbReference>
<dbReference type="Pfam" id="PF06398">
    <property type="entry name" value="Pex24p"/>
    <property type="match status" value="2"/>
</dbReference>
<evidence type="ECO:0000259" key="13">
    <source>
        <dbReference type="SMART" id="SM00694"/>
    </source>
</evidence>
<evidence type="ECO:0000256" key="3">
    <source>
        <dbReference type="ARBA" id="ARBA00005966"/>
    </source>
</evidence>
<feature type="region of interest" description="Disordered" evidence="11">
    <location>
        <begin position="544"/>
        <end position="563"/>
    </location>
</feature>
<comment type="similarity">
    <text evidence="3">Belongs to the TECPR1 family.</text>
</comment>
<accession>A0ABD1IV79</accession>
<evidence type="ECO:0000256" key="5">
    <source>
        <dbReference type="ARBA" id="ARBA00022737"/>
    </source>
</evidence>
<keyword evidence="7" id="KW-0446">Lipid-binding</keyword>
<dbReference type="Proteomes" id="UP001591681">
    <property type="component" value="Unassembled WGS sequence"/>
</dbReference>
<feature type="compositionally biased region" description="Polar residues" evidence="11">
    <location>
        <begin position="1223"/>
        <end position="1236"/>
    </location>
</feature>
<keyword evidence="15" id="KW-1185">Reference proteome</keyword>
<dbReference type="SMART" id="SM00694">
    <property type="entry name" value="DysFC"/>
    <property type="match status" value="2"/>
</dbReference>
<gene>
    <name evidence="14" type="ORF">ACEWY4_025866</name>
</gene>
<evidence type="ECO:0000256" key="2">
    <source>
        <dbReference type="ARBA" id="ARBA00004656"/>
    </source>
</evidence>
<feature type="region of interest" description="Disordered" evidence="11">
    <location>
        <begin position="1203"/>
        <end position="1236"/>
    </location>
</feature>
<evidence type="ECO:0000256" key="10">
    <source>
        <dbReference type="ARBA" id="ARBA00023329"/>
    </source>
</evidence>
<feature type="compositionally biased region" description="Low complexity" evidence="11">
    <location>
        <begin position="480"/>
        <end position="496"/>
    </location>
</feature>
<comment type="caution">
    <text evidence="14">The sequence shown here is derived from an EMBL/GenBank/DDBJ whole genome shotgun (WGS) entry which is preliminary data.</text>
</comment>
<sequence length="1236" mass="136702">MPSSLLWAVDVYGRVYSLSTAGQQWDQCRDAHLEFKRVAAVRQCCWGIACDHNIYLNVHASDLPIRYQEETFENQRWNPVDGFSDRLLPSDRWQWSDVTGLQHQPLEGFQLPSANWEWEADWYVDENFGGEPTDKGGWRYAIDFPATYTKDKKWNSCVRRRRWIRYRRYKARDSWAKIPCEQAGPLPDPFNDISCGGWEVSDEPAGRLSLWAVSLQGKVWFRDGICHNNPEGSMWEEVNIPGEVVQISCGPVDLVWAVLWEGQLLVREGIGRDCPKGNSWVVVDSPSPEIGAIHVAVGVNVVWAITKDNKVWFRRGVNSHNPCGSGWIGMVGEMVMINVGLNDQVWAISCEDRAVYFRQGVTSSELSGKAWKAVSVPRDSDRSNSSASTGSMHSAGCFFGGEVRLHSQTSVLSDVDSDTERNSVGGLLPDPESLAAAVSTSSATADLDLPKPRIPKVTSDSFISELVSDREGQVGRRDGPPTSGPSIPEEGEPSAGEEGGGEQAGESKPAAGPPTLVLSPSQPGDPQWSNVDLEEAQTHLSPEDGLTHLTVGGPPGGAEAGADTCSLSSVATYHLGLEELYGPDEHPLWAWVSGGACAVDSHSPLSWFNSVGTNSSAQSMSLSITPAQSAAWKKQIFEQLSERSKREMDNFKHYEQAIEQSVWVKKGSMQWWRDWKPHKWTDIRFALEQFSGAEGNKDGILFIYYTFNEEKKYLHAFVNEVTVLVPVLNEAKNTFAIYTAERTKQRWPIRLAAATELEMHDWLALLSVSCCDSRGIHGPPSKQAIWSVTCKGDIFVSEPTPELEASPYPMPCDQMFWRQVGGHLRIIECNSQGVVWGIGYDHTAWVYTGGYGGGFFQGLSSSTDNIHTQTDVRSVYIYENQRWNPVTGYTNKGLPTDRYMWSDASGLHECTKANTKPPSPHWTWVSEWAIDYSVSGGTDREGWQYAADFPASYHGHKTLKDFVRRRRWARKCKLATTGPWLEVPPIPLSDITILPCGARGTLEQVLLWAISNKGDVLCRLGVTPQTPAGSSWLHVGTDQPFKSVSIGAVHQVWAIARDGSTFYRGSVSAQNPAGDCWYHIPPPAKQKLKQVSVGRTSVYAVDENGNLWYRHGVTPSYPQGSSWEHISNNVRKVSVGPLDQVWIIADRVQGSHSLSCGTVCRRLGVQPMEPKGQSWDYGIGGGWDHITVRANATEAPRISMAAPHEGLAQQQSQTPPRSPLPTQPQDSQSNGSAVGC</sequence>
<feature type="domain" description="Peroxin/Ferlin" evidence="12">
    <location>
        <begin position="64"/>
        <end position="125"/>
    </location>
</feature>
<dbReference type="SMART" id="SM00706">
    <property type="entry name" value="TECPR"/>
    <property type="match status" value="11"/>
</dbReference>
<keyword evidence="5" id="KW-0677">Repeat</keyword>
<dbReference type="Pfam" id="PF06462">
    <property type="entry name" value="Hyd_WA"/>
    <property type="match status" value="8"/>
</dbReference>
<protein>
    <recommendedName>
        <fullName evidence="4">Tectonin beta-propeller repeat-containing protein 1</fullName>
    </recommendedName>
</protein>
<evidence type="ECO:0000256" key="1">
    <source>
        <dbReference type="ARBA" id="ARBA00004652"/>
    </source>
</evidence>
<comment type="subcellular location">
    <subcellularLocation>
        <location evidence="1">Cytoplasmic vesicle</location>
        <location evidence="1">Autophagosome membrane</location>
    </subcellularLocation>
    <subcellularLocation>
        <location evidence="2">Lysosome membrane</location>
    </subcellularLocation>
</comment>
<keyword evidence="6" id="KW-0072">Autophagy</keyword>
<feature type="domain" description="Peroxin/Ferlin" evidence="13">
    <location>
        <begin position="942"/>
        <end position="975"/>
    </location>
</feature>
<evidence type="ECO:0000256" key="8">
    <source>
        <dbReference type="ARBA" id="ARBA00023136"/>
    </source>
</evidence>
<feature type="region of interest" description="Disordered" evidence="11">
    <location>
        <begin position="442"/>
        <end position="529"/>
    </location>
</feature>
<dbReference type="GO" id="GO:0006914">
    <property type="term" value="P:autophagy"/>
    <property type="evidence" value="ECO:0007669"/>
    <property type="project" value="UniProtKB-KW"/>
</dbReference>
<dbReference type="EMBL" id="JBHFQA010000023">
    <property type="protein sequence ID" value="KAL2078181.1"/>
    <property type="molecule type" value="Genomic_DNA"/>
</dbReference>
<evidence type="ECO:0000313" key="15">
    <source>
        <dbReference type="Proteomes" id="UP001591681"/>
    </source>
</evidence>
<feature type="domain" description="Peroxin/Ferlin" evidence="12">
    <location>
        <begin position="870"/>
        <end position="931"/>
    </location>
</feature>
<organism evidence="14 15">
    <name type="scientific">Coilia grayii</name>
    <name type="common">Gray's grenadier anchovy</name>
    <dbReference type="NCBI Taxonomy" id="363190"/>
    <lineage>
        <taxon>Eukaryota</taxon>
        <taxon>Metazoa</taxon>
        <taxon>Chordata</taxon>
        <taxon>Craniata</taxon>
        <taxon>Vertebrata</taxon>
        <taxon>Euteleostomi</taxon>
        <taxon>Actinopterygii</taxon>
        <taxon>Neopterygii</taxon>
        <taxon>Teleostei</taxon>
        <taxon>Clupei</taxon>
        <taxon>Clupeiformes</taxon>
        <taxon>Clupeoidei</taxon>
        <taxon>Engraulidae</taxon>
        <taxon>Coilinae</taxon>
        <taxon>Coilia</taxon>
    </lineage>
</organism>
<evidence type="ECO:0000259" key="12">
    <source>
        <dbReference type="SMART" id="SM00693"/>
    </source>
</evidence>
<dbReference type="FunFam" id="2.30.29.30:FF:000690">
    <property type="entry name" value="Tectonin beta-propeller repeat-containing protein 1"/>
    <property type="match status" value="1"/>
</dbReference>
<dbReference type="PANTHER" id="PTHR23250:SF11">
    <property type="entry name" value="TECTONIN BETA-PROPELLER REPEAT-CONTAINING PROTEIN 1 ISOFORM X1"/>
    <property type="match status" value="1"/>
</dbReference>
<dbReference type="AlphaFoldDB" id="A0ABD1IV79"/>
<evidence type="ECO:0000256" key="9">
    <source>
        <dbReference type="ARBA" id="ARBA00023228"/>
    </source>
</evidence>
<evidence type="ECO:0000256" key="4">
    <source>
        <dbReference type="ARBA" id="ARBA00016409"/>
    </source>
</evidence>
<proteinExistence type="inferred from homology"/>
<evidence type="ECO:0000313" key="14">
    <source>
        <dbReference type="EMBL" id="KAL2078181.1"/>
    </source>
</evidence>
<dbReference type="InterPro" id="IPR010482">
    <property type="entry name" value="TECPR1-like_DysF"/>
</dbReference>
<name>A0ABD1IV79_9TELE</name>
<feature type="region of interest" description="Disordered" evidence="11">
    <location>
        <begin position="372"/>
        <end position="391"/>
    </location>
</feature>
<dbReference type="GO" id="GO:0005765">
    <property type="term" value="C:lysosomal membrane"/>
    <property type="evidence" value="ECO:0007669"/>
    <property type="project" value="UniProtKB-SubCell"/>
</dbReference>
<feature type="compositionally biased region" description="Basic and acidic residues" evidence="11">
    <location>
        <begin position="467"/>
        <end position="479"/>
    </location>
</feature>
<dbReference type="GO" id="GO:0031410">
    <property type="term" value="C:cytoplasmic vesicle"/>
    <property type="evidence" value="ECO:0007669"/>
    <property type="project" value="UniProtKB-KW"/>
</dbReference>
<dbReference type="InterPro" id="IPR006624">
    <property type="entry name" value="Beta-propeller_rpt_TECPR"/>
</dbReference>
<dbReference type="PANTHER" id="PTHR23250">
    <property type="entry name" value="DYSFERLIN-RELATED"/>
    <property type="match status" value="1"/>
</dbReference>
<keyword evidence="8" id="KW-0472">Membrane</keyword>
<dbReference type="GO" id="GO:0000421">
    <property type="term" value="C:autophagosome membrane"/>
    <property type="evidence" value="ECO:0007669"/>
    <property type="project" value="UniProtKB-SubCell"/>
</dbReference>
<evidence type="ECO:0000256" key="11">
    <source>
        <dbReference type="SAM" id="MobiDB-lite"/>
    </source>
</evidence>